<gene>
    <name evidence="1" type="ORF">AA309_09670</name>
</gene>
<dbReference type="RefSeq" id="WP_047188801.1">
    <property type="nucleotide sequence ID" value="NZ_LCYG01000021.1"/>
</dbReference>
<dbReference type="STRING" id="1225564.AA309_09670"/>
<dbReference type="InterPro" id="IPR050767">
    <property type="entry name" value="Sel1_AlgK"/>
</dbReference>
<dbReference type="PATRIC" id="fig|1225564.3.peg.2571"/>
<dbReference type="OrthoDB" id="9790300at2"/>
<name>A0A0H1RDG9_9HYPH</name>
<dbReference type="PANTHER" id="PTHR11102:SF160">
    <property type="entry name" value="ERAD-ASSOCIATED E3 UBIQUITIN-PROTEIN LIGASE COMPONENT HRD3"/>
    <property type="match status" value="1"/>
</dbReference>
<proteinExistence type="predicted"/>
<organism evidence="1 2">
    <name type="scientific">Microvirga vignae</name>
    <dbReference type="NCBI Taxonomy" id="1225564"/>
    <lineage>
        <taxon>Bacteria</taxon>
        <taxon>Pseudomonadati</taxon>
        <taxon>Pseudomonadota</taxon>
        <taxon>Alphaproteobacteria</taxon>
        <taxon>Hyphomicrobiales</taxon>
        <taxon>Methylobacteriaceae</taxon>
        <taxon>Microvirga</taxon>
    </lineage>
</organism>
<dbReference type="Proteomes" id="UP000035489">
    <property type="component" value="Unassembled WGS sequence"/>
</dbReference>
<keyword evidence="2" id="KW-1185">Reference proteome</keyword>
<dbReference type="InterPro" id="IPR006597">
    <property type="entry name" value="Sel1-like"/>
</dbReference>
<dbReference type="Pfam" id="PF08238">
    <property type="entry name" value="Sel1"/>
    <property type="match status" value="17"/>
</dbReference>
<dbReference type="AlphaFoldDB" id="A0A0H1RDG9"/>
<evidence type="ECO:0000313" key="2">
    <source>
        <dbReference type="Proteomes" id="UP000035489"/>
    </source>
</evidence>
<evidence type="ECO:0000313" key="1">
    <source>
        <dbReference type="EMBL" id="KLK93255.1"/>
    </source>
</evidence>
<sequence>MMRKLPSFTDLCLTSRNRVTAGIVVAVSLAGLFGYPTAVRAQTAAPRSLAPTADFSKLCVAPPKLSLKRDWKKWDKSQGTGDLEEMYDAALLYADGAPQVPRDPTTARKLLEELSGRTWPGKGRALYRLGKLMLDPAAGPVDSERAASLFASAASMLHMDAAVQLARLHEQGRIAGADIKEAERLLRTASAAGNVDGVIGLARLQRSGRVGVVQQAATDDLVKLGFLILYGDLGRGKCSSLYEIGTILSDETLVPGGLPEAMKWFEAAARQGDYRGDLALAEIYAQGRAKAAPNVIVRHLTRAADAGYAQAMTSLGEHLLRGDSVPKDMPKAVAWLEKAGTYADVDAYKILARHYRGEFGSPPDLPKAAEVLSRAAALPGHSASVLVSLARLHAAGIHGKPDIKTALSLYRQAADRGEPSGLTELAKLLLASPQDANGTDVLGLLKEAANRGSPEAMGVLSDLYECSAIVAPDADQARAWLTRAAAAGHARSIAALTMQANVDSAVTRQNMEALIRSAEKGDRESMVLLSFAYRTGRGIDKNEQQAIKWLTAALAPGEDRARAQLFLARKLLNGENTPRDEAGARALLEEVMRGGDASATFELGRLLLSPSHTDKAERARGLMLLQKAASSGNAAAMLVLAEQADNELRSTGKTALDWKRAAAEAGSSRAAISLAALVKDSSEASAWIARAESLPVCSVRDMVELAQVQSRVNGTQGIEKAHMWLQRAINDIQLNEPDPATLFLIGRVMLEGTGGQTDRQAALQYLKRSAEAGKVEAMRFLGRNYASGAFGEGNIGPAIEWLAKALRGGDEGAATDLARLAGSSETNAVPAIAALKEVAEGGSVPAMREFGRSLQFGFGVEADPEQGANWLRKAAEAGDTVAMKELSRAYASGYGVELSANASTDWLLRAANAGDAEAMYGVSLAMTLGFGTEVNAEAAQKWLAVAETAARK</sequence>
<dbReference type="SMART" id="SM00671">
    <property type="entry name" value="SEL1"/>
    <property type="match status" value="17"/>
</dbReference>
<dbReference type="PANTHER" id="PTHR11102">
    <property type="entry name" value="SEL-1-LIKE PROTEIN"/>
    <property type="match status" value="1"/>
</dbReference>
<comment type="caution">
    <text evidence="1">The sequence shown here is derived from an EMBL/GenBank/DDBJ whole genome shotgun (WGS) entry which is preliminary data.</text>
</comment>
<protein>
    <recommendedName>
        <fullName evidence="3">Sel1 domain protein repeat-containing protein</fullName>
    </recommendedName>
</protein>
<evidence type="ECO:0008006" key="3">
    <source>
        <dbReference type="Google" id="ProtNLM"/>
    </source>
</evidence>
<reference evidence="1 2" key="1">
    <citation type="submission" date="2015-05" db="EMBL/GenBank/DDBJ databases">
        <title>Draft genome sequence of Microvirga vignae strain BR3299, a novel nitrogen fixing bacteria isolated from Brazil semi-aired region.</title>
        <authorList>
            <person name="Zilli J.E."/>
            <person name="Passos S.R."/>
            <person name="Leite J."/>
            <person name="Baldani J.I."/>
            <person name="Xavier G.R."/>
            <person name="Rumjaneck N.G."/>
            <person name="Simoes-Araujo J.L."/>
        </authorList>
    </citation>
    <scope>NUCLEOTIDE SEQUENCE [LARGE SCALE GENOMIC DNA]</scope>
    <source>
        <strain evidence="1 2">BR3299</strain>
    </source>
</reference>
<dbReference type="Gene3D" id="1.25.40.10">
    <property type="entry name" value="Tetratricopeptide repeat domain"/>
    <property type="match status" value="3"/>
</dbReference>
<accession>A0A0H1RDG9</accession>
<dbReference type="EMBL" id="LCYG01000021">
    <property type="protein sequence ID" value="KLK93255.1"/>
    <property type="molecule type" value="Genomic_DNA"/>
</dbReference>
<dbReference type="InterPro" id="IPR011990">
    <property type="entry name" value="TPR-like_helical_dom_sf"/>
</dbReference>
<dbReference type="SUPFAM" id="SSF81901">
    <property type="entry name" value="HCP-like"/>
    <property type="match status" value="5"/>
</dbReference>